<reference evidence="1" key="2">
    <citation type="journal article" date="2015" name="Data Brief">
        <title>Shoot transcriptome of the giant reed, Arundo donax.</title>
        <authorList>
            <person name="Barrero R.A."/>
            <person name="Guerrero F.D."/>
            <person name="Moolhuijzen P."/>
            <person name="Goolsby J.A."/>
            <person name="Tidwell J."/>
            <person name="Bellgard S.E."/>
            <person name="Bellgard M.I."/>
        </authorList>
    </citation>
    <scope>NUCLEOTIDE SEQUENCE</scope>
    <source>
        <tissue evidence="1">Shoot tissue taken approximately 20 cm above the soil surface</tissue>
    </source>
</reference>
<protein>
    <submittedName>
        <fullName evidence="1">Uncharacterized protein</fullName>
    </submittedName>
</protein>
<sequence>MFNNWSSSVTPIDV</sequence>
<name>A0A0A9FHS1_ARUDO</name>
<accession>A0A0A9FHS1</accession>
<organism evidence="1">
    <name type="scientific">Arundo donax</name>
    <name type="common">Giant reed</name>
    <name type="synonym">Donax arundinaceus</name>
    <dbReference type="NCBI Taxonomy" id="35708"/>
    <lineage>
        <taxon>Eukaryota</taxon>
        <taxon>Viridiplantae</taxon>
        <taxon>Streptophyta</taxon>
        <taxon>Embryophyta</taxon>
        <taxon>Tracheophyta</taxon>
        <taxon>Spermatophyta</taxon>
        <taxon>Magnoliopsida</taxon>
        <taxon>Liliopsida</taxon>
        <taxon>Poales</taxon>
        <taxon>Poaceae</taxon>
        <taxon>PACMAD clade</taxon>
        <taxon>Arundinoideae</taxon>
        <taxon>Arundineae</taxon>
        <taxon>Arundo</taxon>
    </lineage>
</organism>
<dbReference type="EMBL" id="GBRH01188260">
    <property type="protein sequence ID" value="JAE09636.1"/>
    <property type="molecule type" value="Transcribed_RNA"/>
</dbReference>
<proteinExistence type="predicted"/>
<reference evidence="1" key="1">
    <citation type="submission" date="2014-09" db="EMBL/GenBank/DDBJ databases">
        <authorList>
            <person name="Magalhaes I.L.F."/>
            <person name="Oliveira U."/>
            <person name="Santos F.R."/>
            <person name="Vidigal T.H.D.A."/>
            <person name="Brescovit A.D."/>
            <person name="Santos A.J."/>
        </authorList>
    </citation>
    <scope>NUCLEOTIDE SEQUENCE</scope>
    <source>
        <tissue evidence="1">Shoot tissue taken approximately 20 cm above the soil surface</tissue>
    </source>
</reference>
<evidence type="ECO:0000313" key="1">
    <source>
        <dbReference type="EMBL" id="JAE09636.1"/>
    </source>
</evidence>